<dbReference type="EMBL" id="JAACXV010000037">
    <property type="protein sequence ID" value="KAF7286091.1"/>
    <property type="molecule type" value="Genomic_DNA"/>
</dbReference>
<comment type="caution">
    <text evidence="1">The sequence shown here is derived from an EMBL/GenBank/DDBJ whole genome shotgun (WGS) entry which is preliminary data.</text>
</comment>
<organism evidence="1 2">
    <name type="scientific">Rhynchophorus ferrugineus</name>
    <name type="common">Red palm weevil</name>
    <name type="synonym">Curculio ferrugineus</name>
    <dbReference type="NCBI Taxonomy" id="354439"/>
    <lineage>
        <taxon>Eukaryota</taxon>
        <taxon>Metazoa</taxon>
        <taxon>Ecdysozoa</taxon>
        <taxon>Arthropoda</taxon>
        <taxon>Hexapoda</taxon>
        <taxon>Insecta</taxon>
        <taxon>Pterygota</taxon>
        <taxon>Neoptera</taxon>
        <taxon>Endopterygota</taxon>
        <taxon>Coleoptera</taxon>
        <taxon>Polyphaga</taxon>
        <taxon>Cucujiformia</taxon>
        <taxon>Curculionidae</taxon>
        <taxon>Dryophthorinae</taxon>
        <taxon>Rhynchophorus</taxon>
    </lineage>
</organism>
<protein>
    <submittedName>
        <fullName evidence="1">Uncharacterized protein</fullName>
    </submittedName>
</protein>
<dbReference type="AlphaFoldDB" id="A0A834MK35"/>
<proteinExistence type="predicted"/>
<accession>A0A834MK35</accession>
<evidence type="ECO:0000313" key="1">
    <source>
        <dbReference type="EMBL" id="KAF7286091.1"/>
    </source>
</evidence>
<gene>
    <name evidence="1" type="ORF">GWI33_007740</name>
</gene>
<name>A0A834MK35_RHYFE</name>
<keyword evidence="2" id="KW-1185">Reference proteome</keyword>
<dbReference type="Proteomes" id="UP000625711">
    <property type="component" value="Unassembled WGS sequence"/>
</dbReference>
<evidence type="ECO:0000313" key="2">
    <source>
        <dbReference type="Proteomes" id="UP000625711"/>
    </source>
</evidence>
<reference evidence="1" key="1">
    <citation type="submission" date="2020-08" db="EMBL/GenBank/DDBJ databases">
        <title>Genome sequencing and assembly of the red palm weevil Rhynchophorus ferrugineus.</title>
        <authorList>
            <person name="Dias G.B."/>
            <person name="Bergman C.M."/>
            <person name="Manee M."/>
        </authorList>
    </citation>
    <scope>NUCLEOTIDE SEQUENCE</scope>
    <source>
        <strain evidence="1">AA-2017</strain>
        <tissue evidence="1">Whole larva</tissue>
    </source>
</reference>
<sequence>MMSPAEKHKIEDVRQCVFSEEVAGGGGHREGLSICGANGPGSWEGGLLIRKSRKGMAIVTPKKWMDE</sequence>